<sequence length="429" mass="44206">MVSRSTDETWFCLILSVSLAISLSPDFSELYSAIMTARERWIHAGQGNDVTAEPIPRAAYVLTGCVGVIGSNSLVLGPIAPEVSRSLGAAVPTVMMAAAAFGLGTAASALFLARYIDRFGPRRMLRLALGSLAVALLLSAVAPVVAALVAAQLVAGMASGVALPAIYAGAAAMAPPGRESRTIGVVLIGWTLSMVAGVSLSAVLADFIHWRAVYGAVALLAVFAVAALSWMLPREEAAARSAPMPLSALGLLGIKPLLFGCFAFMTAFYGIYGYLGDHLRHGLGQPVSANGLAALVYGIGFGSAPLFDGMVHRIGARRLLPIVLLAVSAIYFLLALASSSFGAMLVVLASLGLANHFGVNLLIVRLTAIDSAQRGTILGLNSAVTYLAVSTGTASFGPLYSTYGFATAAYAAMALALTATMASAWHPRT</sequence>
<keyword evidence="3 6" id="KW-0812">Transmembrane</keyword>
<name>A0ABZ2JZW0_9BACT</name>
<feature type="domain" description="Major facilitator superfamily (MFS) profile" evidence="7">
    <location>
        <begin position="58"/>
        <end position="429"/>
    </location>
</feature>
<feature type="transmembrane region" description="Helical" evidence="6">
    <location>
        <begin position="376"/>
        <end position="397"/>
    </location>
</feature>
<dbReference type="RefSeq" id="WP_394841071.1">
    <property type="nucleotide sequence ID" value="NZ_CP089982.1"/>
</dbReference>
<dbReference type="InterPro" id="IPR036259">
    <property type="entry name" value="MFS_trans_sf"/>
</dbReference>
<feature type="transmembrane region" description="Helical" evidence="6">
    <location>
        <begin position="125"/>
        <end position="147"/>
    </location>
</feature>
<evidence type="ECO:0000256" key="1">
    <source>
        <dbReference type="ARBA" id="ARBA00004651"/>
    </source>
</evidence>
<dbReference type="PANTHER" id="PTHR43124">
    <property type="entry name" value="PURINE EFFLUX PUMP PBUE"/>
    <property type="match status" value="1"/>
</dbReference>
<dbReference type="InterPro" id="IPR020846">
    <property type="entry name" value="MFS_dom"/>
</dbReference>
<feature type="transmembrane region" description="Helical" evidence="6">
    <location>
        <begin position="252"/>
        <end position="275"/>
    </location>
</feature>
<keyword evidence="9" id="KW-1185">Reference proteome</keyword>
<evidence type="ECO:0000256" key="2">
    <source>
        <dbReference type="ARBA" id="ARBA00022475"/>
    </source>
</evidence>
<dbReference type="Proteomes" id="UP001379533">
    <property type="component" value="Chromosome"/>
</dbReference>
<dbReference type="SUPFAM" id="SSF103473">
    <property type="entry name" value="MFS general substrate transporter"/>
    <property type="match status" value="1"/>
</dbReference>
<dbReference type="PANTHER" id="PTHR43124:SF10">
    <property type="entry name" value="PURINE EFFLUX PUMP PBUE"/>
    <property type="match status" value="1"/>
</dbReference>
<feature type="transmembrane region" description="Helical" evidence="6">
    <location>
        <begin position="343"/>
        <end position="364"/>
    </location>
</feature>
<evidence type="ECO:0000256" key="4">
    <source>
        <dbReference type="ARBA" id="ARBA00022989"/>
    </source>
</evidence>
<dbReference type="Pfam" id="PF07690">
    <property type="entry name" value="MFS_1"/>
    <property type="match status" value="1"/>
</dbReference>
<reference evidence="8 9" key="1">
    <citation type="submission" date="2021-12" db="EMBL/GenBank/DDBJ databases">
        <title>Discovery of the Pendulisporaceae a myxobacterial family with distinct sporulation behavior and unique specialized metabolism.</title>
        <authorList>
            <person name="Garcia R."/>
            <person name="Popoff A."/>
            <person name="Bader C.D."/>
            <person name="Loehr J."/>
            <person name="Walesch S."/>
            <person name="Walt C."/>
            <person name="Boldt J."/>
            <person name="Bunk B."/>
            <person name="Haeckl F.J.F.P.J."/>
            <person name="Gunesch A.P."/>
            <person name="Birkelbach J."/>
            <person name="Nuebel U."/>
            <person name="Pietschmann T."/>
            <person name="Bach T."/>
            <person name="Mueller R."/>
        </authorList>
    </citation>
    <scope>NUCLEOTIDE SEQUENCE [LARGE SCALE GENOMIC DNA]</scope>
    <source>
        <strain evidence="8 9">MSr12523</strain>
    </source>
</reference>
<feature type="transmembrane region" description="Helical" evidence="6">
    <location>
        <begin position="185"/>
        <end position="205"/>
    </location>
</feature>
<keyword evidence="2" id="KW-1003">Cell membrane</keyword>
<feature type="transmembrane region" description="Helical" evidence="6">
    <location>
        <begin position="319"/>
        <end position="337"/>
    </location>
</feature>
<evidence type="ECO:0000259" key="7">
    <source>
        <dbReference type="PROSITE" id="PS50850"/>
    </source>
</evidence>
<evidence type="ECO:0000256" key="5">
    <source>
        <dbReference type="ARBA" id="ARBA00023136"/>
    </source>
</evidence>
<dbReference type="Gene3D" id="1.20.1250.20">
    <property type="entry name" value="MFS general substrate transporter like domains"/>
    <property type="match status" value="1"/>
</dbReference>
<proteinExistence type="predicted"/>
<feature type="transmembrane region" description="Helical" evidence="6">
    <location>
        <begin position="211"/>
        <end position="232"/>
    </location>
</feature>
<accession>A0ABZ2JZW0</accession>
<dbReference type="InterPro" id="IPR050189">
    <property type="entry name" value="MFS_Efflux_Transporters"/>
</dbReference>
<feature type="transmembrane region" description="Helical" evidence="6">
    <location>
        <begin position="94"/>
        <end position="113"/>
    </location>
</feature>
<keyword evidence="5 6" id="KW-0472">Membrane</keyword>
<feature type="transmembrane region" description="Helical" evidence="6">
    <location>
        <begin position="403"/>
        <end position="425"/>
    </location>
</feature>
<comment type="subcellular location">
    <subcellularLocation>
        <location evidence="1">Cell membrane</location>
        <topology evidence="1">Multi-pass membrane protein</topology>
    </subcellularLocation>
</comment>
<evidence type="ECO:0000256" key="6">
    <source>
        <dbReference type="SAM" id="Phobius"/>
    </source>
</evidence>
<gene>
    <name evidence="8" type="ORF">LZC95_28845</name>
</gene>
<evidence type="ECO:0000313" key="9">
    <source>
        <dbReference type="Proteomes" id="UP001379533"/>
    </source>
</evidence>
<keyword evidence="4 6" id="KW-1133">Transmembrane helix</keyword>
<evidence type="ECO:0000313" key="8">
    <source>
        <dbReference type="EMBL" id="WXA90457.1"/>
    </source>
</evidence>
<organism evidence="8 9">
    <name type="scientific">Pendulispora brunnea</name>
    <dbReference type="NCBI Taxonomy" id="2905690"/>
    <lineage>
        <taxon>Bacteria</taxon>
        <taxon>Pseudomonadati</taxon>
        <taxon>Myxococcota</taxon>
        <taxon>Myxococcia</taxon>
        <taxon>Myxococcales</taxon>
        <taxon>Sorangiineae</taxon>
        <taxon>Pendulisporaceae</taxon>
        <taxon>Pendulispora</taxon>
    </lineage>
</organism>
<feature type="transmembrane region" description="Helical" evidence="6">
    <location>
        <begin position="287"/>
        <end position="307"/>
    </location>
</feature>
<feature type="transmembrane region" description="Helical" evidence="6">
    <location>
        <begin position="153"/>
        <end position="173"/>
    </location>
</feature>
<dbReference type="PROSITE" id="PS50850">
    <property type="entry name" value="MFS"/>
    <property type="match status" value="1"/>
</dbReference>
<evidence type="ECO:0000256" key="3">
    <source>
        <dbReference type="ARBA" id="ARBA00022692"/>
    </source>
</evidence>
<protein>
    <submittedName>
        <fullName evidence="8">MFS transporter</fullName>
    </submittedName>
</protein>
<dbReference type="EMBL" id="CP089982">
    <property type="protein sequence ID" value="WXA90457.1"/>
    <property type="molecule type" value="Genomic_DNA"/>
</dbReference>
<dbReference type="InterPro" id="IPR011701">
    <property type="entry name" value="MFS"/>
</dbReference>